<dbReference type="InterPro" id="IPR036661">
    <property type="entry name" value="Luciferase-like_sf"/>
</dbReference>
<comment type="similarity">
    <text evidence="5">Belongs to the NtaA/SnaA/DszA monooxygenase family.</text>
</comment>
<dbReference type="NCBIfam" id="TIGR03860">
    <property type="entry name" value="FMN_nitrolo"/>
    <property type="match status" value="1"/>
</dbReference>
<reference evidence="8 9" key="1">
    <citation type="submission" date="2018-10" db="EMBL/GenBank/DDBJ databases">
        <title>Characterization and genome analysis of a novel bacterium Sphingobium yanoikuyae SJTF8 capable of degrading PAHs.</title>
        <authorList>
            <person name="Yin C."/>
            <person name="Xiong W."/>
            <person name="Liang R."/>
        </authorList>
    </citation>
    <scope>NUCLEOTIDE SEQUENCE [LARGE SCALE GENOMIC DNA]</scope>
    <source>
        <strain evidence="8 9">SJTF8</strain>
        <plasmid evidence="9">pf2</plasmid>
    </source>
</reference>
<evidence type="ECO:0000256" key="1">
    <source>
        <dbReference type="ARBA" id="ARBA00022630"/>
    </source>
</evidence>
<geneLocation type="plasmid" evidence="9">
    <name>pf2</name>
</geneLocation>
<evidence type="ECO:0000256" key="5">
    <source>
        <dbReference type="ARBA" id="ARBA00033748"/>
    </source>
</evidence>
<feature type="binding site" evidence="6">
    <location>
        <position position="152"/>
    </location>
    <ligand>
        <name>FMN</name>
        <dbReference type="ChEBI" id="CHEBI:58210"/>
    </ligand>
</feature>
<feature type="binding site" evidence="6">
    <location>
        <position position="148"/>
    </location>
    <ligand>
        <name>FMN</name>
        <dbReference type="ChEBI" id="CHEBI:58210"/>
    </ligand>
</feature>
<keyword evidence="1 6" id="KW-0285">Flavoprotein</keyword>
<dbReference type="PANTHER" id="PTHR30011">
    <property type="entry name" value="ALKANESULFONATE MONOOXYGENASE-RELATED"/>
    <property type="match status" value="1"/>
</dbReference>
<evidence type="ECO:0000313" key="8">
    <source>
        <dbReference type="EMBL" id="AYO75993.1"/>
    </source>
</evidence>
<organism evidence="8 9">
    <name type="scientific">Sphingobium yanoikuyae</name>
    <name type="common">Sphingomonas yanoikuyae</name>
    <dbReference type="NCBI Taxonomy" id="13690"/>
    <lineage>
        <taxon>Bacteria</taxon>
        <taxon>Pseudomonadati</taxon>
        <taxon>Pseudomonadota</taxon>
        <taxon>Alphaproteobacteria</taxon>
        <taxon>Sphingomonadales</taxon>
        <taxon>Sphingomonadaceae</taxon>
        <taxon>Sphingobium</taxon>
    </lineage>
</organism>
<evidence type="ECO:0000256" key="2">
    <source>
        <dbReference type="ARBA" id="ARBA00022643"/>
    </source>
</evidence>
<gene>
    <name evidence="8" type="ORF">EBF16_03115</name>
</gene>
<dbReference type="Gene3D" id="3.20.20.30">
    <property type="entry name" value="Luciferase-like domain"/>
    <property type="match status" value="1"/>
</dbReference>
<dbReference type="AlphaFoldDB" id="A0A3G2UM20"/>
<dbReference type="PIRSF" id="PIRSF000337">
    <property type="entry name" value="NTA_MOA"/>
    <property type="match status" value="1"/>
</dbReference>
<keyword evidence="3" id="KW-0560">Oxidoreductase</keyword>
<dbReference type="PANTHER" id="PTHR30011:SF16">
    <property type="entry name" value="C2H2 FINGER DOMAIN TRANSCRIPTION FACTOR (EUROFUNG)-RELATED"/>
    <property type="match status" value="1"/>
</dbReference>
<dbReference type="Proteomes" id="UP000280708">
    <property type="component" value="Plasmid pF2"/>
</dbReference>
<feature type="binding site" evidence="6">
    <location>
        <position position="56"/>
    </location>
    <ligand>
        <name>FMN</name>
        <dbReference type="ChEBI" id="CHEBI:58210"/>
    </ligand>
</feature>
<dbReference type="InterPro" id="IPR016215">
    <property type="entry name" value="NTA_MOA"/>
</dbReference>
<evidence type="ECO:0000313" key="9">
    <source>
        <dbReference type="Proteomes" id="UP000280708"/>
    </source>
</evidence>
<protein>
    <submittedName>
        <fullName evidence="8">LLM class flavin-dependent oxidoreductase</fullName>
    </submittedName>
</protein>
<feature type="binding site" evidence="6">
    <location>
        <position position="98"/>
    </location>
    <ligand>
        <name>FMN</name>
        <dbReference type="ChEBI" id="CHEBI:58210"/>
    </ligand>
</feature>
<dbReference type="InterPro" id="IPR051260">
    <property type="entry name" value="Diverse_substr_monoxygenases"/>
</dbReference>
<dbReference type="GO" id="GO:0016705">
    <property type="term" value="F:oxidoreductase activity, acting on paired donors, with incorporation or reduction of molecular oxygen"/>
    <property type="evidence" value="ECO:0007669"/>
    <property type="project" value="InterPro"/>
</dbReference>
<dbReference type="InterPro" id="IPR011251">
    <property type="entry name" value="Luciferase-like_dom"/>
</dbReference>
<evidence type="ECO:0000256" key="3">
    <source>
        <dbReference type="ARBA" id="ARBA00023002"/>
    </source>
</evidence>
<keyword evidence="8" id="KW-0614">Plasmid</keyword>
<keyword evidence="2 6" id="KW-0288">FMN</keyword>
<feature type="binding site" evidence="6">
    <location>
        <position position="223"/>
    </location>
    <ligand>
        <name>FMN</name>
        <dbReference type="ChEBI" id="CHEBI:58210"/>
    </ligand>
</feature>
<dbReference type="CDD" id="cd01095">
    <property type="entry name" value="Nitrilotriacetate_monoxgenase"/>
    <property type="match status" value="1"/>
</dbReference>
<proteinExistence type="inferred from homology"/>
<evidence type="ECO:0000256" key="6">
    <source>
        <dbReference type="PIRSR" id="PIRSR000337-1"/>
    </source>
</evidence>
<evidence type="ECO:0000259" key="7">
    <source>
        <dbReference type="Pfam" id="PF00296"/>
    </source>
</evidence>
<name>A0A3G2UM20_SPHYA</name>
<accession>A0A3G2UM20</accession>
<keyword evidence="4" id="KW-0503">Monooxygenase</keyword>
<dbReference type="Pfam" id="PF00296">
    <property type="entry name" value="Bac_luciferase"/>
    <property type="match status" value="1"/>
</dbReference>
<dbReference type="GO" id="GO:0004497">
    <property type="term" value="F:monooxygenase activity"/>
    <property type="evidence" value="ECO:0007669"/>
    <property type="project" value="UniProtKB-KW"/>
</dbReference>
<dbReference type="RefSeq" id="WP_122129270.1">
    <property type="nucleotide sequence ID" value="NZ_CP033228.1"/>
</dbReference>
<dbReference type="EMBL" id="CP033228">
    <property type="protein sequence ID" value="AYO75993.1"/>
    <property type="molecule type" value="Genomic_DNA"/>
</dbReference>
<evidence type="ECO:0000256" key="4">
    <source>
        <dbReference type="ARBA" id="ARBA00023033"/>
    </source>
</evidence>
<sequence length="439" mass="48176">MAKQLHLGAFMRPVSIHTGAWRYPGAIRDANFSLAAIQRFIRSLEAAKFDYFFMADHLGVLNLPRHALMRSHTVTSFEPFTLLSALAGVTSRIGLVATASTTYDEPFHVARRFASLDHISGGRAGWNVVTTSNPDSSRNFGLDAQPDHAARYHRAREFYDVVSGLWDSFADDAFGMDPDSGIYFDPDRMHTLNHKGEHFSVSGPLNIARPVQGWPVIFQAGASDPGRQLAAETAEAVFAAESTLEGSKAYYADVKARATAVGRNPDHIKIMPAVFLVVGDTVEEARAKRAKLDSLVHYDSGIHSLSGMLGHDVSGFDPDGPLPEIPESNASKSSRRFMIELARAENLTIRQLAAKAGSYGGLAFVGTARTIADEMQHWLEQGACDGFTTMFPYLPEGLEDFTGKVVPELQARGLFRSEYEGETLRDHLGLPRPDNRFFA</sequence>
<feature type="domain" description="Luciferase-like" evidence="7">
    <location>
        <begin position="21"/>
        <end position="382"/>
    </location>
</feature>
<dbReference type="SUPFAM" id="SSF51679">
    <property type="entry name" value="Bacterial luciferase-like"/>
    <property type="match status" value="1"/>
</dbReference>